<proteinExistence type="predicted"/>
<protein>
    <submittedName>
        <fullName evidence="1">Uncharacterized protein</fullName>
    </submittedName>
</protein>
<dbReference type="EMBL" id="AMCK01000023">
    <property type="protein sequence ID" value="EKB43840.1"/>
    <property type="molecule type" value="Genomic_DNA"/>
</dbReference>
<sequence length="73" mass="8097">MGVCGYLAKCVGTLVKCEGNLVMVIWILVNACDDLVNGDSYLANTSHISHRPYNKYLPELDSSCLLLHHTFLN</sequence>
<evidence type="ECO:0000313" key="1">
    <source>
        <dbReference type="EMBL" id="EKB43840.1"/>
    </source>
</evidence>
<dbReference type="AlphaFoldDB" id="K1KIF0"/>
<comment type="caution">
    <text evidence="1">The sequence shown here is derived from an EMBL/GenBank/DDBJ whole genome shotgun (WGS) entry which is preliminary data.</text>
</comment>
<organism evidence="1 2">
    <name type="scientific">Solibacillus isronensis B3W22</name>
    <dbReference type="NCBI Taxonomy" id="1224748"/>
    <lineage>
        <taxon>Bacteria</taxon>
        <taxon>Bacillati</taxon>
        <taxon>Bacillota</taxon>
        <taxon>Bacilli</taxon>
        <taxon>Bacillales</taxon>
        <taxon>Caryophanaceae</taxon>
        <taxon>Solibacillus</taxon>
    </lineage>
</organism>
<dbReference type="Proteomes" id="UP000004738">
    <property type="component" value="Unassembled WGS sequence"/>
</dbReference>
<accession>K1KIF0</accession>
<keyword evidence="2" id="KW-1185">Reference proteome</keyword>
<reference evidence="1 2" key="1">
    <citation type="journal article" date="2012" name="J. Bacteriol.">
        <title>Draft Genome Sequence of Bacillus isronensis Strain B3W22, Isolated from the Upper Atmosphere.</title>
        <authorList>
            <person name="Shivaji S."/>
            <person name="Ara S."/>
            <person name="Singh S.K."/>
            <person name="Bandi S."/>
            <person name="Singh A."/>
            <person name="Pinnaka A.K."/>
        </authorList>
    </citation>
    <scope>NUCLEOTIDE SEQUENCE [LARGE SCALE GENOMIC DNA]</scope>
    <source>
        <strain evidence="1 2">B3W22</strain>
    </source>
</reference>
<gene>
    <name evidence="1" type="ORF">B857_03349</name>
</gene>
<evidence type="ECO:0000313" key="2">
    <source>
        <dbReference type="Proteomes" id="UP000004738"/>
    </source>
</evidence>
<name>K1KIF0_9BACL</name>